<evidence type="ECO:0000256" key="5">
    <source>
        <dbReference type="ARBA" id="ARBA00023242"/>
    </source>
</evidence>
<dbReference type="EMBL" id="JWZT01001127">
    <property type="protein sequence ID" value="KII72735.1"/>
    <property type="molecule type" value="Genomic_DNA"/>
</dbReference>
<evidence type="ECO:0000313" key="9">
    <source>
        <dbReference type="EMBL" id="KII72735.1"/>
    </source>
</evidence>
<feature type="domain" description="ADF-H" evidence="7">
    <location>
        <begin position="1"/>
        <end position="130"/>
    </location>
</feature>
<comment type="subcellular location">
    <subcellularLocation>
        <location evidence="2">Cytoplasm</location>
    </subcellularLocation>
    <subcellularLocation>
        <location evidence="1">Nucleus</location>
    </subcellularLocation>
</comment>
<dbReference type="Proteomes" id="UP000031668">
    <property type="component" value="Unassembled WGS sequence"/>
</dbReference>
<evidence type="ECO:0000256" key="6">
    <source>
        <dbReference type="PIRNR" id="PIRNR001788"/>
    </source>
</evidence>
<comment type="similarity">
    <text evidence="3 6">Belongs to the actin-binding proteins ADF family. GMF subfamily.</text>
</comment>
<dbReference type="GO" id="GO:0034316">
    <property type="term" value="P:negative regulation of Arp2/3 complex-mediated actin nucleation"/>
    <property type="evidence" value="ECO:0007669"/>
    <property type="project" value="TreeGrafter"/>
</dbReference>
<dbReference type="EMBL" id="JWZT01001749">
    <property type="protein sequence ID" value="KII71485.1"/>
    <property type="molecule type" value="Genomic_DNA"/>
</dbReference>
<dbReference type="GO" id="GO:0071933">
    <property type="term" value="F:Arp2/3 complex binding"/>
    <property type="evidence" value="ECO:0007669"/>
    <property type="project" value="InterPro"/>
</dbReference>
<evidence type="ECO:0000313" key="8">
    <source>
        <dbReference type="EMBL" id="KII71485.1"/>
    </source>
</evidence>
<dbReference type="PANTHER" id="PTHR11249:SF2">
    <property type="entry name" value="GLIA MATURATION FACTOR"/>
    <property type="match status" value="1"/>
</dbReference>
<dbReference type="GO" id="GO:0071846">
    <property type="term" value="P:actin filament debranching"/>
    <property type="evidence" value="ECO:0007669"/>
    <property type="project" value="InterPro"/>
</dbReference>
<keyword evidence="10" id="KW-1185">Reference proteome</keyword>
<evidence type="ECO:0000256" key="2">
    <source>
        <dbReference type="ARBA" id="ARBA00004496"/>
    </source>
</evidence>
<accession>A0A0C2N8T4</accession>
<keyword evidence="5" id="KW-0539">Nucleus</keyword>
<dbReference type="Pfam" id="PF00241">
    <property type="entry name" value="Cofilin_ADF"/>
    <property type="match status" value="1"/>
</dbReference>
<dbReference type="PIRSF" id="PIRSF001788">
    <property type="entry name" value="GMF-beta"/>
    <property type="match status" value="1"/>
</dbReference>
<dbReference type="InterPro" id="IPR011171">
    <property type="entry name" value="GMF"/>
</dbReference>
<dbReference type="OMA" id="EWKMLYA"/>
<dbReference type="InterPro" id="IPR029006">
    <property type="entry name" value="ADF-H/Gelsolin-like_dom_sf"/>
</dbReference>
<sequence length="133" mass="15497">MSKNAVEKLKSFRSKKFDQSAAIIVKIDIDQQTIDIEDEFTDISIEELADQIPEQQPRYIGYTVKRQTNDGRTTYPLMLIYHTPNGAKHDQQMMYSTSIGQIYSAGGFTKSFEIRDVDELNDEWLEEKLSFYR</sequence>
<name>A0A0C2N8T4_THEKT</name>
<dbReference type="PANTHER" id="PTHR11249">
    <property type="entry name" value="GLIAL FACTOR NATURATION FACTOR"/>
    <property type="match status" value="1"/>
</dbReference>
<evidence type="ECO:0000259" key="7">
    <source>
        <dbReference type="PROSITE" id="PS51263"/>
    </source>
</evidence>
<dbReference type="AlphaFoldDB" id="A0A0C2N8T4"/>
<proteinExistence type="inferred from homology"/>
<keyword evidence="4" id="KW-0963">Cytoplasm</keyword>
<comment type="caution">
    <text evidence="9">The sequence shown here is derived from an EMBL/GenBank/DDBJ whole genome shotgun (WGS) entry which is preliminary data.</text>
</comment>
<dbReference type="FunFam" id="3.40.20.10:FF:000026">
    <property type="entry name" value="Glia maturation factor"/>
    <property type="match status" value="1"/>
</dbReference>
<evidence type="ECO:0000256" key="4">
    <source>
        <dbReference type="ARBA" id="ARBA00022490"/>
    </source>
</evidence>
<dbReference type="SUPFAM" id="SSF55753">
    <property type="entry name" value="Actin depolymerizing proteins"/>
    <property type="match status" value="1"/>
</dbReference>
<dbReference type="SMART" id="SM00102">
    <property type="entry name" value="ADF"/>
    <property type="match status" value="1"/>
</dbReference>
<dbReference type="GO" id="GO:0003779">
    <property type="term" value="F:actin binding"/>
    <property type="evidence" value="ECO:0007669"/>
    <property type="project" value="InterPro"/>
</dbReference>
<protein>
    <submittedName>
        <fullName evidence="9">Glia maturation factor gamma</fullName>
    </submittedName>
</protein>
<evidence type="ECO:0000256" key="1">
    <source>
        <dbReference type="ARBA" id="ARBA00004123"/>
    </source>
</evidence>
<organism evidence="9 10">
    <name type="scientific">Thelohanellus kitauei</name>
    <name type="common">Myxosporean</name>
    <dbReference type="NCBI Taxonomy" id="669202"/>
    <lineage>
        <taxon>Eukaryota</taxon>
        <taxon>Metazoa</taxon>
        <taxon>Cnidaria</taxon>
        <taxon>Myxozoa</taxon>
        <taxon>Myxosporea</taxon>
        <taxon>Bivalvulida</taxon>
        <taxon>Platysporina</taxon>
        <taxon>Myxobolidae</taxon>
        <taxon>Thelohanellus</taxon>
    </lineage>
</organism>
<dbReference type="PROSITE" id="PS51263">
    <property type="entry name" value="ADF_H"/>
    <property type="match status" value="1"/>
</dbReference>
<evidence type="ECO:0000256" key="3">
    <source>
        <dbReference type="ARBA" id="ARBA00010055"/>
    </source>
</evidence>
<dbReference type="InterPro" id="IPR002108">
    <property type="entry name" value="ADF-H"/>
</dbReference>
<reference evidence="9 10" key="1">
    <citation type="journal article" date="2014" name="Genome Biol. Evol.">
        <title>The genome of the myxosporean Thelohanellus kitauei shows adaptations to nutrient acquisition within its fish host.</title>
        <authorList>
            <person name="Yang Y."/>
            <person name="Xiong J."/>
            <person name="Zhou Z."/>
            <person name="Huo F."/>
            <person name="Miao W."/>
            <person name="Ran C."/>
            <person name="Liu Y."/>
            <person name="Zhang J."/>
            <person name="Feng J."/>
            <person name="Wang M."/>
            <person name="Wang M."/>
            <person name="Wang L."/>
            <person name="Yao B."/>
        </authorList>
    </citation>
    <scope>NUCLEOTIDE SEQUENCE [LARGE SCALE GENOMIC DNA]</scope>
    <source>
        <strain evidence="9">Wuqing</strain>
    </source>
</reference>
<dbReference type="GO" id="GO:0005634">
    <property type="term" value="C:nucleus"/>
    <property type="evidence" value="ECO:0007669"/>
    <property type="project" value="UniProtKB-SubCell"/>
</dbReference>
<dbReference type="Gene3D" id="3.40.20.10">
    <property type="entry name" value="Severin"/>
    <property type="match status" value="1"/>
</dbReference>
<gene>
    <name evidence="9" type="ORF">RF11_00404</name>
    <name evidence="8" type="ORF">RF11_11454</name>
</gene>
<evidence type="ECO:0000313" key="10">
    <source>
        <dbReference type="Proteomes" id="UP000031668"/>
    </source>
</evidence>
<dbReference type="GO" id="GO:0030864">
    <property type="term" value="C:cortical actin cytoskeleton"/>
    <property type="evidence" value="ECO:0007669"/>
    <property type="project" value="TreeGrafter"/>
</dbReference>
<dbReference type="OrthoDB" id="3919494at2759"/>